<dbReference type="Proteomes" id="UP001501645">
    <property type="component" value="Unassembled WGS sequence"/>
</dbReference>
<organism evidence="2 3">
    <name type="scientific">Microbacterium gilvum</name>
    <dbReference type="NCBI Taxonomy" id="1336204"/>
    <lineage>
        <taxon>Bacteria</taxon>
        <taxon>Bacillati</taxon>
        <taxon>Actinomycetota</taxon>
        <taxon>Actinomycetes</taxon>
        <taxon>Micrococcales</taxon>
        <taxon>Microbacteriaceae</taxon>
        <taxon>Microbacterium</taxon>
    </lineage>
</organism>
<evidence type="ECO:0000256" key="1">
    <source>
        <dbReference type="SAM" id="Phobius"/>
    </source>
</evidence>
<keyword evidence="1" id="KW-1133">Transmembrane helix</keyword>
<keyword evidence="3" id="KW-1185">Reference proteome</keyword>
<dbReference type="RefSeq" id="WP_345441929.1">
    <property type="nucleotide sequence ID" value="NZ_BAABKO010000007.1"/>
</dbReference>
<comment type="caution">
    <text evidence="2">The sequence shown here is derived from an EMBL/GenBank/DDBJ whole genome shotgun (WGS) entry which is preliminary data.</text>
</comment>
<feature type="transmembrane region" description="Helical" evidence="1">
    <location>
        <begin position="12"/>
        <end position="35"/>
    </location>
</feature>
<evidence type="ECO:0000313" key="3">
    <source>
        <dbReference type="Proteomes" id="UP001501645"/>
    </source>
</evidence>
<protein>
    <submittedName>
        <fullName evidence="2">Uncharacterized protein</fullName>
    </submittedName>
</protein>
<evidence type="ECO:0000313" key="2">
    <source>
        <dbReference type="EMBL" id="GAA4785139.1"/>
    </source>
</evidence>
<keyword evidence="1" id="KW-0472">Membrane</keyword>
<name>A0ABP9ASM0_9MICO</name>
<accession>A0ABP9ASM0</accession>
<gene>
    <name evidence="2" type="ORF">GCM10023351_33580</name>
</gene>
<proteinExistence type="predicted"/>
<dbReference type="EMBL" id="BAABKO010000007">
    <property type="protein sequence ID" value="GAA4785139.1"/>
    <property type="molecule type" value="Genomic_DNA"/>
</dbReference>
<sequence length="49" mass="5036">MAPEEMAQLATAVALGASLAGGVLVAVSALIAGRAHRREAVPRRRRRGA</sequence>
<keyword evidence="1" id="KW-0812">Transmembrane</keyword>
<reference evidence="3" key="1">
    <citation type="journal article" date="2019" name="Int. J. Syst. Evol. Microbiol.">
        <title>The Global Catalogue of Microorganisms (GCM) 10K type strain sequencing project: providing services to taxonomists for standard genome sequencing and annotation.</title>
        <authorList>
            <consortium name="The Broad Institute Genomics Platform"/>
            <consortium name="The Broad Institute Genome Sequencing Center for Infectious Disease"/>
            <person name="Wu L."/>
            <person name="Ma J."/>
        </authorList>
    </citation>
    <scope>NUCLEOTIDE SEQUENCE [LARGE SCALE GENOMIC DNA]</scope>
    <source>
        <strain evidence="3">JCM 18537</strain>
    </source>
</reference>